<dbReference type="EMBL" id="LN774769">
    <property type="protein sequence ID" value="CEN28583.1"/>
    <property type="molecule type" value="Genomic_DNA"/>
</dbReference>
<dbReference type="HOGENOM" id="CLU_1813370_0_0_9"/>
<feature type="transmembrane region" description="Helical" evidence="1">
    <location>
        <begin position="93"/>
        <end position="125"/>
    </location>
</feature>
<accession>A0A0D6DYM4</accession>
<proteinExistence type="predicted"/>
<dbReference type="RefSeq" id="WP_050703009.1">
    <property type="nucleotide sequence ID" value="NZ_LN774769.1"/>
</dbReference>
<keyword evidence="1" id="KW-0472">Membrane</keyword>
<dbReference type="KEGG" id="lpk:LACPI_1383"/>
<sequence length="142" mass="15352">MKAINLAKTTGLLSVISGIIMLLSTIVFWIIVFSSLLEENSEELNDTISTIMGAFLIIGGGTFFFISVILFILGILSLNYYKNTTLFSPSAPFLIIIGGIIGLIPFIGTLISSICAVIGGMQYLIGIKTLKRVQEKDPSLPF</sequence>
<protein>
    <recommendedName>
        <fullName evidence="4">DUF4064 domain-containing protein</fullName>
    </recommendedName>
</protein>
<evidence type="ECO:0008006" key="4">
    <source>
        <dbReference type="Google" id="ProtNLM"/>
    </source>
</evidence>
<organism evidence="2 3">
    <name type="scientific">Pseudolactococcus piscium MKFS47</name>
    <dbReference type="NCBI Taxonomy" id="297352"/>
    <lineage>
        <taxon>Bacteria</taxon>
        <taxon>Bacillati</taxon>
        <taxon>Bacillota</taxon>
        <taxon>Bacilli</taxon>
        <taxon>Lactobacillales</taxon>
        <taxon>Streptococcaceae</taxon>
        <taxon>Pseudolactococcus</taxon>
    </lineage>
</organism>
<dbReference type="AlphaFoldDB" id="A0A0D6DYM4"/>
<evidence type="ECO:0000313" key="3">
    <source>
        <dbReference type="Proteomes" id="UP000033166"/>
    </source>
</evidence>
<dbReference type="Proteomes" id="UP000033166">
    <property type="component" value="Chromosome I"/>
</dbReference>
<feature type="transmembrane region" description="Helical" evidence="1">
    <location>
        <begin position="12"/>
        <end position="31"/>
    </location>
</feature>
<reference evidence="3" key="1">
    <citation type="submission" date="2015-01" db="EMBL/GenBank/DDBJ databases">
        <authorList>
            <person name="Andreevskaya M."/>
        </authorList>
    </citation>
    <scope>NUCLEOTIDE SEQUENCE [LARGE SCALE GENOMIC DNA]</scope>
    <source>
        <strain evidence="3">MKFS47</strain>
    </source>
</reference>
<keyword evidence="1" id="KW-0812">Transmembrane</keyword>
<keyword evidence="1" id="KW-1133">Transmembrane helix</keyword>
<name>A0A0D6DYM4_9LACT</name>
<gene>
    <name evidence="2" type="ORF">LACPI_1383</name>
</gene>
<evidence type="ECO:0000256" key="1">
    <source>
        <dbReference type="SAM" id="Phobius"/>
    </source>
</evidence>
<feature type="transmembrane region" description="Helical" evidence="1">
    <location>
        <begin position="51"/>
        <end position="81"/>
    </location>
</feature>
<evidence type="ECO:0000313" key="2">
    <source>
        <dbReference type="EMBL" id="CEN28583.1"/>
    </source>
</evidence>